<evidence type="ECO:0000313" key="3">
    <source>
        <dbReference type="EMBL" id="CAG7718367.1"/>
    </source>
</evidence>
<dbReference type="Pfam" id="PF00057">
    <property type="entry name" value="Ldl_recept_a"/>
    <property type="match status" value="1"/>
</dbReference>
<dbReference type="InterPro" id="IPR002172">
    <property type="entry name" value="LDrepeatLR_classA_rpt"/>
</dbReference>
<evidence type="ECO:0000256" key="2">
    <source>
        <dbReference type="PROSITE-ProRule" id="PRU00124"/>
    </source>
</evidence>
<dbReference type="PROSITE" id="PS50068">
    <property type="entry name" value="LDLRA_2"/>
    <property type="match status" value="1"/>
</dbReference>
<protein>
    <submittedName>
        <fullName evidence="3">Uncharacterized protein</fullName>
    </submittedName>
</protein>
<feature type="non-terminal residue" evidence="3">
    <location>
        <position position="59"/>
    </location>
</feature>
<evidence type="ECO:0000313" key="4">
    <source>
        <dbReference type="Proteomes" id="UP000708208"/>
    </source>
</evidence>
<comment type="caution">
    <text evidence="2">Lacks conserved residue(s) required for the propagation of feature annotation.</text>
</comment>
<keyword evidence="4" id="KW-1185">Reference proteome</keyword>
<dbReference type="CDD" id="cd00112">
    <property type="entry name" value="LDLa"/>
    <property type="match status" value="1"/>
</dbReference>
<comment type="caution">
    <text evidence="3">The sequence shown here is derived from an EMBL/GenBank/DDBJ whole genome shotgun (WGS) entry which is preliminary data.</text>
</comment>
<reference evidence="3" key="1">
    <citation type="submission" date="2021-06" db="EMBL/GenBank/DDBJ databases">
        <authorList>
            <person name="Hodson N. C."/>
            <person name="Mongue J. A."/>
            <person name="Jaron S. K."/>
        </authorList>
    </citation>
    <scope>NUCLEOTIDE SEQUENCE</scope>
</reference>
<keyword evidence="1 2" id="KW-1015">Disulfide bond</keyword>
<organism evidence="3 4">
    <name type="scientific">Allacma fusca</name>
    <dbReference type="NCBI Taxonomy" id="39272"/>
    <lineage>
        <taxon>Eukaryota</taxon>
        <taxon>Metazoa</taxon>
        <taxon>Ecdysozoa</taxon>
        <taxon>Arthropoda</taxon>
        <taxon>Hexapoda</taxon>
        <taxon>Collembola</taxon>
        <taxon>Symphypleona</taxon>
        <taxon>Sminthuridae</taxon>
        <taxon>Allacma</taxon>
    </lineage>
</organism>
<proteinExistence type="predicted"/>
<accession>A0A8J2NU13</accession>
<dbReference type="AlphaFoldDB" id="A0A8J2NU13"/>
<sequence>ECIRKAWVCDKDNDCGDLSDERNCDYKTSTMARSSTTTTPRVTTRTAFSRNGMLENCSA</sequence>
<name>A0A8J2NU13_9HEXA</name>
<feature type="disulfide bond" evidence="2">
    <location>
        <begin position="9"/>
        <end position="24"/>
    </location>
</feature>
<gene>
    <name evidence="3" type="ORF">AFUS01_LOCUS7760</name>
</gene>
<evidence type="ECO:0000256" key="1">
    <source>
        <dbReference type="ARBA" id="ARBA00023157"/>
    </source>
</evidence>
<dbReference type="EMBL" id="CAJVCH010052891">
    <property type="protein sequence ID" value="CAG7718367.1"/>
    <property type="molecule type" value="Genomic_DNA"/>
</dbReference>
<feature type="non-terminal residue" evidence="3">
    <location>
        <position position="1"/>
    </location>
</feature>
<dbReference type="Proteomes" id="UP000708208">
    <property type="component" value="Unassembled WGS sequence"/>
</dbReference>